<dbReference type="AlphaFoldDB" id="A0AAD7X2D1"/>
<protein>
    <submittedName>
        <fullName evidence="2">Uncharacterized protein</fullName>
    </submittedName>
</protein>
<evidence type="ECO:0000313" key="2">
    <source>
        <dbReference type="EMBL" id="KAJ8418571.1"/>
    </source>
</evidence>
<keyword evidence="3" id="KW-1185">Reference proteome</keyword>
<dbReference type="EMBL" id="JAINUG010000001">
    <property type="protein sequence ID" value="KAJ8418571.1"/>
    <property type="molecule type" value="Genomic_DNA"/>
</dbReference>
<proteinExistence type="predicted"/>
<dbReference type="Proteomes" id="UP001221898">
    <property type="component" value="Unassembled WGS sequence"/>
</dbReference>
<feature type="region of interest" description="Disordered" evidence="1">
    <location>
        <begin position="42"/>
        <end position="96"/>
    </location>
</feature>
<name>A0AAD7X2D1_9TELE</name>
<sequence>MYSGIREVSPIPVSFPFHGSRSHVRKRHPQLVRNSRITWRGSHGDYPTRGVWKPNPIPHTERNLGQVDVGEVKRQRGQKETVTAAVGQRSEGVAPD</sequence>
<gene>
    <name evidence="2" type="ORF">AAFF_G00000700</name>
</gene>
<evidence type="ECO:0000256" key="1">
    <source>
        <dbReference type="SAM" id="MobiDB-lite"/>
    </source>
</evidence>
<comment type="caution">
    <text evidence="2">The sequence shown here is derived from an EMBL/GenBank/DDBJ whole genome shotgun (WGS) entry which is preliminary data.</text>
</comment>
<reference evidence="2" key="1">
    <citation type="journal article" date="2023" name="Science">
        <title>Genome structures resolve the early diversification of teleost fishes.</title>
        <authorList>
            <person name="Parey E."/>
            <person name="Louis A."/>
            <person name="Montfort J."/>
            <person name="Bouchez O."/>
            <person name="Roques C."/>
            <person name="Iampietro C."/>
            <person name="Lluch J."/>
            <person name="Castinel A."/>
            <person name="Donnadieu C."/>
            <person name="Desvignes T."/>
            <person name="Floi Bucao C."/>
            <person name="Jouanno E."/>
            <person name="Wen M."/>
            <person name="Mejri S."/>
            <person name="Dirks R."/>
            <person name="Jansen H."/>
            <person name="Henkel C."/>
            <person name="Chen W.J."/>
            <person name="Zahm M."/>
            <person name="Cabau C."/>
            <person name="Klopp C."/>
            <person name="Thompson A.W."/>
            <person name="Robinson-Rechavi M."/>
            <person name="Braasch I."/>
            <person name="Lecointre G."/>
            <person name="Bobe J."/>
            <person name="Postlethwait J.H."/>
            <person name="Berthelot C."/>
            <person name="Roest Crollius H."/>
            <person name="Guiguen Y."/>
        </authorList>
    </citation>
    <scope>NUCLEOTIDE SEQUENCE</scope>
    <source>
        <strain evidence="2">NC1722</strain>
    </source>
</reference>
<accession>A0AAD7X2D1</accession>
<organism evidence="2 3">
    <name type="scientific">Aldrovandia affinis</name>
    <dbReference type="NCBI Taxonomy" id="143900"/>
    <lineage>
        <taxon>Eukaryota</taxon>
        <taxon>Metazoa</taxon>
        <taxon>Chordata</taxon>
        <taxon>Craniata</taxon>
        <taxon>Vertebrata</taxon>
        <taxon>Euteleostomi</taxon>
        <taxon>Actinopterygii</taxon>
        <taxon>Neopterygii</taxon>
        <taxon>Teleostei</taxon>
        <taxon>Notacanthiformes</taxon>
        <taxon>Halosauridae</taxon>
        <taxon>Aldrovandia</taxon>
    </lineage>
</organism>
<evidence type="ECO:0000313" key="3">
    <source>
        <dbReference type="Proteomes" id="UP001221898"/>
    </source>
</evidence>
<feature type="compositionally biased region" description="Basic and acidic residues" evidence="1">
    <location>
        <begin position="70"/>
        <end position="79"/>
    </location>
</feature>